<dbReference type="EMBL" id="MN167468">
    <property type="protein sequence ID" value="QFO91093.1"/>
    <property type="molecule type" value="Genomic_DNA"/>
</dbReference>
<organism evidence="2">
    <name type="scientific">Pseudodendrothrips mori</name>
    <dbReference type="NCBI Taxonomy" id="1291231"/>
    <lineage>
        <taxon>Eukaryota</taxon>
        <taxon>Metazoa</taxon>
        <taxon>Ecdysozoa</taxon>
        <taxon>Arthropoda</taxon>
        <taxon>Hexapoda</taxon>
        <taxon>Insecta</taxon>
        <taxon>Pterygota</taxon>
        <taxon>Neoptera</taxon>
        <taxon>Paraneoptera</taxon>
        <taxon>Thysanoptera</taxon>
        <taxon>Terebrantia</taxon>
        <taxon>Thripoidea</taxon>
        <taxon>Thripidae</taxon>
        <taxon>Pseudodendrothrips</taxon>
    </lineage>
</organism>
<feature type="transmembrane region" description="Helical" evidence="1">
    <location>
        <begin position="101"/>
        <end position="125"/>
    </location>
</feature>
<dbReference type="CTD" id="4541"/>
<geneLocation type="mitochondrion" evidence="2"/>
<feature type="transmembrane region" description="Helical" evidence="1">
    <location>
        <begin position="145"/>
        <end position="166"/>
    </location>
</feature>
<gene>
    <name evidence="2" type="primary">ND6</name>
</gene>
<proteinExistence type="predicted"/>
<feature type="transmembrane region" description="Helical" evidence="1">
    <location>
        <begin position="21"/>
        <end position="50"/>
    </location>
</feature>
<feature type="transmembrane region" description="Helical" evidence="1">
    <location>
        <begin position="62"/>
        <end position="89"/>
    </location>
</feature>
<keyword evidence="2" id="KW-0496">Mitochondrion</keyword>
<dbReference type="AlphaFoldDB" id="A0A7M3T299"/>
<keyword evidence="1" id="KW-0472">Membrane</keyword>
<dbReference type="RefSeq" id="YP_009927493.1">
    <property type="nucleotide sequence ID" value="NC_050743.1"/>
</dbReference>
<protein>
    <submittedName>
        <fullName evidence="2">NADH dehydrogenase subunit 6</fullName>
    </submittedName>
</protein>
<reference evidence="2" key="1">
    <citation type="submission" date="2019-07" db="EMBL/GenBank/DDBJ databases">
        <title>The complete mitochondrial genome of the mulberry thrips, pseudodendrothrips mori (Niwa, 1908) (Thysanoptera;Thripidae).</title>
        <authorList>
            <person name="Seo B.Y."/>
            <person name="Lee G.-S."/>
            <person name="Park J."/>
            <person name="Xi H."/>
            <person name="Park J."/>
        </authorList>
    </citation>
    <scope>NUCLEOTIDE SEQUENCE</scope>
</reference>
<evidence type="ECO:0000256" key="1">
    <source>
        <dbReference type="SAM" id="Phobius"/>
    </source>
</evidence>
<evidence type="ECO:0000313" key="2">
    <source>
        <dbReference type="EMBL" id="QFO91093.1"/>
    </source>
</evidence>
<name>A0A7M3T299_9NEOP</name>
<dbReference type="GeneID" id="59444143"/>
<accession>A0A7M3T299</accession>
<keyword evidence="1" id="KW-1133">Transmembrane helix</keyword>
<sequence>MHSYFKYLHFKFKKKFMYKAFLTLFYLSMFILYLMMFMFFHPLILGLSIILQSILISTTLNFFFLLSWFSYLIFIVYLGGILMIFSYMISLTSFTKIKTKGMILGTFMGLFMFLFFPTSKTSFLITFLEKEKSIINFSLMSDSFFLLSALLMLFLLFIMIVVVFLTESSEGFMRSN</sequence>
<keyword evidence="1" id="KW-0812">Transmembrane</keyword>